<comment type="similarity">
    <text evidence="2">Belongs to the bacterial ribosomal protein bL27 family.</text>
</comment>
<dbReference type="Proteomes" id="UP000800041">
    <property type="component" value="Unassembled WGS sequence"/>
</dbReference>
<keyword evidence="8" id="KW-1185">Reference proteome</keyword>
<dbReference type="Gene3D" id="2.40.50.100">
    <property type="match status" value="1"/>
</dbReference>
<dbReference type="PROSITE" id="PS00831">
    <property type="entry name" value="RIBOSOMAL_L27"/>
    <property type="match status" value="1"/>
</dbReference>
<evidence type="ECO:0000256" key="1">
    <source>
        <dbReference type="ARBA" id="ARBA00004173"/>
    </source>
</evidence>
<dbReference type="EMBL" id="ML977200">
    <property type="protein sequence ID" value="KAF1981379.1"/>
    <property type="molecule type" value="Genomic_DNA"/>
</dbReference>
<dbReference type="AlphaFoldDB" id="A0A6G1GKU7"/>
<evidence type="ECO:0000256" key="5">
    <source>
        <dbReference type="ARBA" id="ARBA00023274"/>
    </source>
</evidence>
<evidence type="ECO:0000256" key="4">
    <source>
        <dbReference type="ARBA" id="ARBA00023128"/>
    </source>
</evidence>
<comment type="subcellular location">
    <subcellularLocation>
        <location evidence="1">Mitochondrion</location>
    </subcellularLocation>
</comment>
<organism evidence="7 8">
    <name type="scientific">Aulographum hederae CBS 113979</name>
    <dbReference type="NCBI Taxonomy" id="1176131"/>
    <lineage>
        <taxon>Eukaryota</taxon>
        <taxon>Fungi</taxon>
        <taxon>Dikarya</taxon>
        <taxon>Ascomycota</taxon>
        <taxon>Pezizomycotina</taxon>
        <taxon>Dothideomycetes</taxon>
        <taxon>Pleosporomycetidae</taxon>
        <taxon>Aulographales</taxon>
        <taxon>Aulographaceae</taxon>
    </lineage>
</organism>
<keyword evidence="5" id="KW-0687">Ribonucleoprotein</keyword>
<reference evidence="7" key="1">
    <citation type="journal article" date="2020" name="Stud. Mycol.">
        <title>101 Dothideomycetes genomes: a test case for predicting lifestyles and emergence of pathogens.</title>
        <authorList>
            <person name="Haridas S."/>
            <person name="Albert R."/>
            <person name="Binder M."/>
            <person name="Bloem J."/>
            <person name="Labutti K."/>
            <person name="Salamov A."/>
            <person name="Andreopoulos B."/>
            <person name="Baker S."/>
            <person name="Barry K."/>
            <person name="Bills G."/>
            <person name="Bluhm B."/>
            <person name="Cannon C."/>
            <person name="Castanera R."/>
            <person name="Culley D."/>
            <person name="Daum C."/>
            <person name="Ezra D."/>
            <person name="Gonzalez J."/>
            <person name="Henrissat B."/>
            <person name="Kuo A."/>
            <person name="Liang C."/>
            <person name="Lipzen A."/>
            <person name="Lutzoni F."/>
            <person name="Magnuson J."/>
            <person name="Mondo S."/>
            <person name="Nolan M."/>
            <person name="Ohm R."/>
            <person name="Pangilinan J."/>
            <person name="Park H.-J."/>
            <person name="Ramirez L."/>
            <person name="Alfaro M."/>
            <person name="Sun H."/>
            <person name="Tritt A."/>
            <person name="Yoshinaga Y."/>
            <person name="Zwiers L.-H."/>
            <person name="Turgeon B."/>
            <person name="Goodwin S."/>
            <person name="Spatafora J."/>
            <person name="Crous P."/>
            <person name="Grigoriev I."/>
        </authorList>
    </citation>
    <scope>NUCLEOTIDE SEQUENCE</scope>
    <source>
        <strain evidence="7">CBS 113979</strain>
    </source>
</reference>
<protein>
    <recommendedName>
        <fullName evidence="6">Large ribosomal subunit protein bL27m</fullName>
    </recommendedName>
</protein>
<keyword evidence="4" id="KW-0496">Mitochondrion</keyword>
<evidence type="ECO:0000256" key="3">
    <source>
        <dbReference type="ARBA" id="ARBA00022980"/>
    </source>
</evidence>
<dbReference type="PRINTS" id="PR00063">
    <property type="entry name" value="RIBOSOMALL27"/>
</dbReference>
<evidence type="ECO:0000313" key="7">
    <source>
        <dbReference type="EMBL" id="KAF1981379.1"/>
    </source>
</evidence>
<dbReference type="PANTHER" id="PTHR15893:SF0">
    <property type="entry name" value="LARGE RIBOSOMAL SUBUNIT PROTEIN BL27M"/>
    <property type="match status" value="1"/>
</dbReference>
<proteinExistence type="inferred from homology"/>
<name>A0A6G1GKU7_9PEZI</name>
<dbReference type="InterPro" id="IPR001684">
    <property type="entry name" value="Ribosomal_bL27"/>
</dbReference>
<dbReference type="SUPFAM" id="SSF110324">
    <property type="entry name" value="Ribosomal L27 protein-like"/>
    <property type="match status" value="1"/>
</dbReference>
<dbReference type="GO" id="GO:0006412">
    <property type="term" value="P:translation"/>
    <property type="evidence" value="ECO:0007669"/>
    <property type="project" value="InterPro"/>
</dbReference>
<accession>A0A6G1GKU7</accession>
<dbReference type="PANTHER" id="PTHR15893">
    <property type="entry name" value="RIBOSOMAL PROTEIN L27"/>
    <property type="match status" value="1"/>
</dbReference>
<sequence length="302" mass="33491">MILRRLGAPVRVALSASKSSLSISQCALDFLRVANASTPSPVHTQVRHATHATAGIANGTKNGAGRRLGAKKGSEEYVVPGCIIFRQRGTKWHPGENCDIGRDHTIYATQPGYVKFYRDPLKHKKRKYIGVTFERHWTLPTPPNAPRRRRLGMLAVKMGEDTPEKSVPQQLVDEDAARIAREGKEEGVNIGGGLQSGISADPAIGMTNIRDRARDPFWPWEGPQKPAQDTGGLKMSRNYQYRVSNAEIGRAAQKKGIKVQPFDRSDRWLAWRKTTERLARKAELRAMGKGKKKKKPAVKATA</sequence>
<gene>
    <name evidence="7" type="ORF">K402DRAFT_425433</name>
</gene>
<dbReference type="GO" id="GO:0005762">
    <property type="term" value="C:mitochondrial large ribosomal subunit"/>
    <property type="evidence" value="ECO:0007669"/>
    <property type="project" value="TreeGrafter"/>
</dbReference>
<evidence type="ECO:0000256" key="6">
    <source>
        <dbReference type="ARBA" id="ARBA00035267"/>
    </source>
</evidence>
<dbReference type="Pfam" id="PF01016">
    <property type="entry name" value="Ribosomal_L27"/>
    <property type="match status" value="1"/>
</dbReference>
<dbReference type="GO" id="GO:0003735">
    <property type="term" value="F:structural constituent of ribosome"/>
    <property type="evidence" value="ECO:0007669"/>
    <property type="project" value="InterPro"/>
</dbReference>
<dbReference type="FunFam" id="2.40.50.100:FF:000042">
    <property type="entry name" value="50S ribosomal protein L27"/>
    <property type="match status" value="1"/>
</dbReference>
<keyword evidence="3" id="KW-0689">Ribosomal protein</keyword>
<dbReference type="OrthoDB" id="1867012at2759"/>
<dbReference type="InterPro" id="IPR018261">
    <property type="entry name" value="Ribosomal_bL27_CS"/>
</dbReference>
<evidence type="ECO:0000256" key="2">
    <source>
        <dbReference type="ARBA" id="ARBA00010797"/>
    </source>
</evidence>
<evidence type="ECO:0000313" key="8">
    <source>
        <dbReference type="Proteomes" id="UP000800041"/>
    </source>
</evidence>